<accession>A0A2A4FSA2</accession>
<protein>
    <submittedName>
        <fullName evidence="2">Uncharacterized protein</fullName>
    </submittedName>
</protein>
<evidence type="ECO:0000313" key="2">
    <source>
        <dbReference type="EMBL" id="PCE41057.1"/>
    </source>
</evidence>
<feature type="compositionally biased region" description="Basic residues" evidence="1">
    <location>
        <begin position="147"/>
        <end position="158"/>
    </location>
</feature>
<proteinExistence type="predicted"/>
<dbReference type="EMBL" id="NWUF01000019">
    <property type="protein sequence ID" value="PCE41057.1"/>
    <property type="molecule type" value="Genomic_DNA"/>
</dbReference>
<dbReference type="Proteomes" id="UP000218934">
    <property type="component" value="Unassembled WGS sequence"/>
</dbReference>
<evidence type="ECO:0000256" key="1">
    <source>
        <dbReference type="SAM" id="MobiDB-lite"/>
    </source>
</evidence>
<comment type="caution">
    <text evidence="2">The sequence shown here is derived from an EMBL/GenBank/DDBJ whole genome shotgun (WGS) entry which is preliminary data.</text>
</comment>
<evidence type="ECO:0000313" key="3">
    <source>
        <dbReference type="Proteomes" id="UP000218934"/>
    </source>
</evidence>
<gene>
    <name evidence="2" type="ORF">COO09_17060</name>
</gene>
<dbReference type="AlphaFoldDB" id="A0A2A4FSA2"/>
<organism evidence="2 3">
    <name type="scientific">Rhizorhabdus dicambivorans</name>
    <dbReference type="NCBI Taxonomy" id="1850238"/>
    <lineage>
        <taxon>Bacteria</taxon>
        <taxon>Pseudomonadati</taxon>
        <taxon>Pseudomonadota</taxon>
        <taxon>Alphaproteobacteria</taxon>
        <taxon>Sphingomonadales</taxon>
        <taxon>Sphingomonadaceae</taxon>
        <taxon>Rhizorhabdus</taxon>
    </lineage>
</organism>
<name>A0A2A4FSA2_9SPHN</name>
<reference evidence="2 3" key="1">
    <citation type="submission" date="2017-09" db="EMBL/GenBank/DDBJ databases">
        <title>The Catabolism of 3,6-Dichlorosalicylic acid is Initiated by the Cytochrome P450 Monooxygenase DsmABC in Rhizorhabdus dicambivorans Ndbn-20.</title>
        <authorList>
            <person name="Na L."/>
        </authorList>
    </citation>
    <scope>NUCLEOTIDE SEQUENCE [LARGE SCALE GENOMIC DNA]</scope>
    <source>
        <strain evidence="2 3">Ndbn-20m</strain>
    </source>
</reference>
<feature type="region of interest" description="Disordered" evidence="1">
    <location>
        <begin position="123"/>
        <end position="170"/>
    </location>
</feature>
<dbReference type="KEGG" id="rdi:CMV14_20260"/>
<sequence length="215" mass="23041">MGGKGHPLHRQHRIIGQDEEPAVEPAAQALASQHRSGAHEGPLHGVRGRHRHRLARRAVHDMRIARNRRDPLGAVSEGFLQHHDRWLAAGAAIGGQPLADPLQIGVAADRDRPGQALHIIGEHREIRSTAGRGGRRQRPDAGGGRGGQHRHADPHRHAQGTPGEDQPPAMIAHCHARSDSAGSGRAGYGSWAALRRRDDAAVIIGGDHPTVIMAC</sequence>
<keyword evidence="3" id="KW-1185">Reference proteome</keyword>